<accession>M2WVY9</accession>
<comment type="caution">
    <text evidence="1">The sequence shown here is derived from an EMBL/GenBank/DDBJ whole genome shotgun (WGS) entry which is preliminary data.</text>
</comment>
<reference evidence="1 2" key="1">
    <citation type="journal article" date="2013" name="Genome Announc.">
        <title>Draft Genome Sequence of Amycolatopsis decaplanina Strain DSM 44594T.</title>
        <authorList>
            <person name="Kaur N."/>
            <person name="Kumar S."/>
            <person name="Bala M."/>
            <person name="Raghava G.P."/>
            <person name="Mayilraj S."/>
        </authorList>
    </citation>
    <scope>NUCLEOTIDE SEQUENCE [LARGE SCALE GENOMIC DNA]</scope>
    <source>
        <strain evidence="1 2">DSM 44594</strain>
    </source>
</reference>
<dbReference type="EMBL" id="AOHO01000074">
    <property type="protein sequence ID" value="EME52901.1"/>
    <property type="molecule type" value="Genomic_DNA"/>
</dbReference>
<evidence type="ECO:0000313" key="2">
    <source>
        <dbReference type="Proteomes" id="UP000054226"/>
    </source>
</evidence>
<organism evidence="1 2">
    <name type="scientific">Amycolatopsis decaplanina DSM 44594</name>
    <dbReference type="NCBI Taxonomy" id="1284240"/>
    <lineage>
        <taxon>Bacteria</taxon>
        <taxon>Bacillati</taxon>
        <taxon>Actinomycetota</taxon>
        <taxon>Actinomycetes</taxon>
        <taxon>Pseudonocardiales</taxon>
        <taxon>Pseudonocardiaceae</taxon>
        <taxon>Amycolatopsis</taxon>
    </lineage>
</organism>
<protein>
    <submittedName>
        <fullName evidence="1">Uncharacterized protein</fullName>
    </submittedName>
</protein>
<sequence>MPERDDDERPVTLVELTTRGRAAFEEYTKALHRLLEVPGDGRV</sequence>
<name>M2WVY9_9PSEU</name>
<evidence type="ECO:0000313" key="1">
    <source>
        <dbReference type="EMBL" id="EME52901.1"/>
    </source>
</evidence>
<dbReference type="Gene3D" id="1.10.10.10">
    <property type="entry name" value="Winged helix-like DNA-binding domain superfamily/Winged helix DNA-binding domain"/>
    <property type="match status" value="1"/>
</dbReference>
<dbReference type="InterPro" id="IPR036388">
    <property type="entry name" value="WH-like_DNA-bd_sf"/>
</dbReference>
<dbReference type="PATRIC" id="fig|1284240.4.peg.6380"/>
<gene>
    <name evidence="1" type="ORF">H074_31312</name>
</gene>
<keyword evidence="2" id="KW-1185">Reference proteome</keyword>
<dbReference type="AlphaFoldDB" id="M2WVY9"/>
<dbReference type="Proteomes" id="UP000054226">
    <property type="component" value="Unassembled WGS sequence"/>
</dbReference>
<proteinExistence type="predicted"/>